<gene>
    <name evidence="4" type="ORF">PAUS00366_LOCUS12401</name>
</gene>
<dbReference type="AlphaFoldDB" id="A0A7S4AMD6"/>
<keyword evidence="2" id="KW-0472">Membrane</keyword>
<evidence type="ECO:0000256" key="1">
    <source>
        <dbReference type="SAM" id="MobiDB-lite"/>
    </source>
</evidence>
<feature type="region of interest" description="Disordered" evidence="1">
    <location>
        <begin position="38"/>
        <end position="61"/>
    </location>
</feature>
<feature type="transmembrane region" description="Helical" evidence="2">
    <location>
        <begin position="174"/>
        <end position="195"/>
    </location>
</feature>
<keyword evidence="3" id="KW-0732">Signal</keyword>
<reference evidence="4" key="1">
    <citation type="submission" date="2021-01" db="EMBL/GenBank/DDBJ databases">
        <authorList>
            <person name="Corre E."/>
            <person name="Pelletier E."/>
            <person name="Niang G."/>
            <person name="Scheremetjew M."/>
            <person name="Finn R."/>
            <person name="Kale V."/>
            <person name="Holt S."/>
            <person name="Cochrane G."/>
            <person name="Meng A."/>
            <person name="Brown T."/>
            <person name="Cohen L."/>
        </authorList>
    </citation>
    <scope>NUCLEOTIDE SEQUENCE</scope>
    <source>
        <strain evidence="4">10249 10 AB</strain>
    </source>
</reference>
<feature type="signal peptide" evidence="3">
    <location>
        <begin position="1"/>
        <end position="16"/>
    </location>
</feature>
<evidence type="ECO:0000256" key="2">
    <source>
        <dbReference type="SAM" id="Phobius"/>
    </source>
</evidence>
<proteinExistence type="predicted"/>
<feature type="chain" id="PRO_5030682676" description="PSI-J" evidence="3">
    <location>
        <begin position="17"/>
        <end position="196"/>
    </location>
</feature>
<evidence type="ECO:0000256" key="3">
    <source>
        <dbReference type="SAM" id="SignalP"/>
    </source>
</evidence>
<feature type="compositionally biased region" description="Basic residues" evidence="1">
    <location>
        <begin position="38"/>
        <end position="47"/>
    </location>
</feature>
<organism evidence="4">
    <name type="scientific">Pseudo-nitzschia australis</name>
    <dbReference type="NCBI Taxonomy" id="44445"/>
    <lineage>
        <taxon>Eukaryota</taxon>
        <taxon>Sar</taxon>
        <taxon>Stramenopiles</taxon>
        <taxon>Ochrophyta</taxon>
        <taxon>Bacillariophyta</taxon>
        <taxon>Bacillariophyceae</taxon>
        <taxon>Bacillariophycidae</taxon>
        <taxon>Bacillariales</taxon>
        <taxon>Bacillariaceae</taxon>
        <taxon>Pseudo-nitzschia</taxon>
    </lineage>
</organism>
<sequence length="196" mass="21268">MKYAAVFALLLVSATAFNAPQFATRAVGKAPATKAVKKATKVKKVRKPRDTTPPESKGYPSFAEKAQNFKLGGGKISGGAAGRTIEPVFVHPTLNTEPVPDFDYKEAGKLRTTPQSRSDYVYDDGLTVLERKQKGTIPAFLTGSARSKVVAEPVRDDIEEQEYPFGLTADRFQLLFISVFSLFALVGCLSGNISFD</sequence>
<evidence type="ECO:0008006" key="5">
    <source>
        <dbReference type="Google" id="ProtNLM"/>
    </source>
</evidence>
<protein>
    <recommendedName>
        <fullName evidence="5">PSI-J</fullName>
    </recommendedName>
</protein>
<keyword evidence="2" id="KW-1133">Transmembrane helix</keyword>
<evidence type="ECO:0000313" key="4">
    <source>
        <dbReference type="EMBL" id="CAE0719647.1"/>
    </source>
</evidence>
<keyword evidence="2" id="KW-0812">Transmembrane</keyword>
<dbReference type="EMBL" id="HBIX01017189">
    <property type="protein sequence ID" value="CAE0719647.1"/>
    <property type="molecule type" value="Transcribed_RNA"/>
</dbReference>
<name>A0A7S4AMD6_9STRA</name>
<accession>A0A7S4AMD6</accession>